<comment type="caution">
    <text evidence="1">The sequence shown here is derived from an EMBL/GenBank/DDBJ whole genome shotgun (WGS) entry which is preliminary data.</text>
</comment>
<accession>A0ACB5RFQ8</accession>
<protein>
    <submittedName>
        <fullName evidence="1">ABC transporter</fullName>
    </submittedName>
</protein>
<proteinExistence type="predicted"/>
<evidence type="ECO:0000313" key="1">
    <source>
        <dbReference type="EMBL" id="GKX67884.1"/>
    </source>
</evidence>
<reference evidence="1" key="1">
    <citation type="journal article" date="2025" name="Int. J. Syst. Evol. Microbiol.">
        <title>Inconstantimicrobium mannanitabidum sp. nov., a novel member of the family Clostridiaceae isolated from anoxic soil under the treatment of reductive soil disinfestation.</title>
        <authorList>
            <person name="Ueki A."/>
            <person name="Tonouchi A."/>
            <person name="Honma S."/>
            <person name="Kaku N."/>
            <person name="Ueki K."/>
        </authorList>
    </citation>
    <scope>NUCLEOTIDE SEQUENCE</scope>
    <source>
        <strain evidence="1">TW13</strain>
    </source>
</reference>
<keyword evidence="2" id="KW-1185">Reference proteome</keyword>
<name>A0ACB5RFQ8_9CLOT</name>
<sequence>MGNILEIQNLSFAYEDELILSNINFSVKSGEFVGIIGSNGAGKSTLLKLILGLISPMNGKVIISGEEVKNNKRLPKVGYVPQNAIASNDNFPATVEEIVKSNLYSQIGFMRFSKRKHIQKTINALQMVNMQDYAKRLIGNLSGGQQQRIMIARALVNEPELLILDEPTTGIDDKSIESLYSLLVRINLEFGITIIMVTHDINRIYGRVKKVVSIENKKIVDVSERKNKIVF</sequence>
<organism evidence="1 2">
    <name type="scientific">Inconstantimicrobium mannanitabidum</name>
    <dbReference type="NCBI Taxonomy" id="1604901"/>
    <lineage>
        <taxon>Bacteria</taxon>
        <taxon>Bacillati</taxon>
        <taxon>Bacillota</taxon>
        <taxon>Clostridia</taxon>
        <taxon>Eubacteriales</taxon>
        <taxon>Clostridiaceae</taxon>
        <taxon>Inconstantimicrobium</taxon>
    </lineage>
</organism>
<dbReference type="EMBL" id="BROD01000001">
    <property type="protein sequence ID" value="GKX67884.1"/>
    <property type="molecule type" value="Genomic_DNA"/>
</dbReference>
<evidence type="ECO:0000313" key="2">
    <source>
        <dbReference type="Proteomes" id="UP001058074"/>
    </source>
</evidence>
<dbReference type="Proteomes" id="UP001058074">
    <property type="component" value="Unassembled WGS sequence"/>
</dbReference>
<gene>
    <name evidence="1" type="ORF">rsdtw13_31420</name>
</gene>